<sequence length="477" mass="53694">TPTCEQQSIKVILTFNGNDLPEGRFEDWIVVGTNNRAECRLKGNGELQYVIELAVFNDPCQTQMPSTGIFQNRIRIGKNPAVILLGDKTYVVKCIYGLPEISQLAIPIINPSFNAVTLADPSTNSMHVELFDAIGSSNETSEENSEDQEMDDNDDNTLITWPILLSIIGGLFLLTIILILAFICFRWKIESIAISKFGNGDLWWNEKNNVKSKQPSSVQTTNERSSATVQSMINMNSTLSSDSSANSERNLQNAPTRSFSQQQSTTTDSGIAATEDLQQCYSEWRSRILTNLSNKHVDLNRCSSLRTDEITIGENQLSEVRSITEIYRSAEMALGEGDALSQSTLEGVSFVPNYYNSDPEIERFIRCVGKIRGIGSRKLTEQEFGRWRRLVIENVTFRESLLKARDMKEIEEICLGSNYKKLFTKEKWNAIISCIIEQQQQCNMSTKHFLKRNDSQQQDFVSSSLNVYIGDVGSSGW</sequence>
<name>A0A498SAH9_ACAVI</name>
<feature type="compositionally biased region" description="Polar residues" evidence="1">
    <location>
        <begin position="248"/>
        <end position="257"/>
    </location>
</feature>
<keyword evidence="2" id="KW-0472">Membrane</keyword>
<feature type="non-terminal residue" evidence="3">
    <location>
        <position position="1"/>
    </location>
</feature>
<protein>
    <recommendedName>
        <fullName evidence="5">ZP domain-containing protein</fullName>
    </recommendedName>
</protein>
<keyword evidence="2" id="KW-1133">Transmembrane helix</keyword>
<feature type="transmembrane region" description="Helical" evidence="2">
    <location>
        <begin position="158"/>
        <end position="185"/>
    </location>
</feature>
<feature type="compositionally biased region" description="Low complexity" evidence="1">
    <location>
        <begin position="258"/>
        <end position="267"/>
    </location>
</feature>
<evidence type="ECO:0000256" key="2">
    <source>
        <dbReference type="SAM" id="Phobius"/>
    </source>
</evidence>
<evidence type="ECO:0000313" key="4">
    <source>
        <dbReference type="Proteomes" id="UP000276991"/>
    </source>
</evidence>
<feature type="region of interest" description="Disordered" evidence="1">
    <location>
        <begin position="237"/>
        <end position="268"/>
    </location>
</feature>
<evidence type="ECO:0000313" key="3">
    <source>
        <dbReference type="EMBL" id="VBB30456.1"/>
    </source>
</evidence>
<evidence type="ECO:0000256" key="1">
    <source>
        <dbReference type="SAM" id="MobiDB-lite"/>
    </source>
</evidence>
<feature type="compositionally biased region" description="Low complexity" evidence="1">
    <location>
        <begin position="237"/>
        <end position="247"/>
    </location>
</feature>
<dbReference type="AlphaFoldDB" id="A0A498SAH9"/>
<gene>
    <name evidence="3" type="ORF">NAV_LOCUS5247</name>
</gene>
<dbReference type="EMBL" id="UPTC01000880">
    <property type="protein sequence ID" value="VBB30456.1"/>
    <property type="molecule type" value="Genomic_DNA"/>
</dbReference>
<evidence type="ECO:0008006" key="5">
    <source>
        <dbReference type="Google" id="ProtNLM"/>
    </source>
</evidence>
<keyword evidence="4" id="KW-1185">Reference proteome</keyword>
<accession>A0A498SAH9</accession>
<dbReference type="Proteomes" id="UP000276991">
    <property type="component" value="Unassembled WGS sequence"/>
</dbReference>
<dbReference type="OrthoDB" id="5810112at2759"/>
<organism evidence="3 4">
    <name type="scientific">Acanthocheilonema viteae</name>
    <name type="common">Filarial nematode worm</name>
    <name type="synonym">Dipetalonema viteae</name>
    <dbReference type="NCBI Taxonomy" id="6277"/>
    <lineage>
        <taxon>Eukaryota</taxon>
        <taxon>Metazoa</taxon>
        <taxon>Ecdysozoa</taxon>
        <taxon>Nematoda</taxon>
        <taxon>Chromadorea</taxon>
        <taxon>Rhabditida</taxon>
        <taxon>Spirurina</taxon>
        <taxon>Spiruromorpha</taxon>
        <taxon>Filarioidea</taxon>
        <taxon>Onchocercidae</taxon>
        <taxon>Acanthocheilonema</taxon>
    </lineage>
</organism>
<keyword evidence="2" id="KW-0812">Transmembrane</keyword>
<dbReference type="STRING" id="6277.A0A498SAH9"/>
<reference evidence="3 4" key="1">
    <citation type="submission" date="2018-08" db="EMBL/GenBank/DDBJ databases">
        <authorList>
            <person name="Laetsch R D."/>
            <person name="Stevens L."/>
            <person name="Kumar S."/>
            <person name="Blaxter L. M."/>
        </authorList>
    </citation>
    <scope>NUCLEOTIDE SEQUENCE [LARGE SCALE GENOMIC DNA]</scope>
</reference>
<proteinExistence type="predicted"/>